<dbReference type="Pfam" id="PF12937">
    <property type="entry name" value="F-box-like"/>
    <property type="match status" value="1"/>
</dbReference>
<evidence type="ECO:0000313" key="2">
    <source>
        <dbReference type="EMBL" id="KAF7290230.1"/>
    </source>
</evidence>
<gene>
    <name evidence="2" type="ORF">MIND_01336600</name>
</gene>
<dbReference type="RefSeq" id="XP_037213808.1">
    <property type="nucleotide sequence ID" value="XM_037369812.1"/>
</dbReference>
<feature type="domain" description="F-box" evidence="1">
    <location>
        <begin position="5"/>
        <end position="69"/>
    </location>
</feature>
<dbReference type="InterPro" id="IPR001810">
    <property type="entry name" value="F-box_dom"/>
</dbReference>
<dbReference type="Proteomes" id="UP000636479">
    <property type="component" value="Unassembled WGS sequence"/>
</dbReference>
<evidence type="ECO:0000259" key="1">
    <source>
        <dbReference type="Pfam" id="PF12937"/>
    </source>
</evidence>
<protein>
    <submittedName>
        <fullName evidence="2">F-box domain-containing protein</fullName>
    </submittedName>
</protein>
<reference evidence="2" key="1">
    <citation type="submission" date="2020-05" db="EMBL/GenBank/DDBJ databases">
        <title>Mycena genomes resolve the evolution of fungal bioluminescence.</title>
        <authorList>
            <person name="Tsai I.J."/>
        </authorList>
    </citation>
    <scope>NUCLEOTIDE SEQUENCE</scope>
    <source>
        <strain evidence="2">171206Taipei</strain>
    </source>
</reference>
<keyword evidence="3" id="KW-1185">Reference proteome</keyword>
<organism evidence="2 3">
    <name type="scientific">Mycena indigotica</name>
    <dbReference type="NCBI Taxonomy" id="2126181"/>
    <lineage>
        <taxon>Eukaryota</taxon>
        <taxon>Fungi</taxon>
        <taxon>Dikarya</taxon>
        <taxon>Basidiomycota</taxon>
        <taxon>Agaricomycotina</taxon>
        <taxon>Agaricomycetes</taxon>
        <taxon>Agaricomycetidae</taxon>
        <taxon>Agaricales</taxon>
        <taxon>Marasmiineae</taxon>
        <taxon>Mycenaceae</taxon>
        <taxon>Mycena</taxon>
    </lineage>
</organism>
<dbReference type="EMBL" id="JACAZF010000015">
    <property type="protein sequence ID" value="KAF7290230.1"/>
    <property type="molecule type" value="Genomic_DNA"/>
</dbReference>
<evidence type="ECO:0000313" key="3">
    <source>
        <dbReference type="Proteomes" id="UP000636479"/>
    </source>
</evidence>
<sequence>MSFAERLPAEVWATVFDLCMPEEDEEFSDATTPVKEAYRLAKLYLLRLSKVCSYWHAIVMGTPALWRYIIADTTLWGKSGYSESTLLRLVSVSLQRSQNFPLRIQVALEDDTALGQTSGAKLMALLCPHSTRWRSIYLWHNYPSFELLVTIKNRIPLLETVGLSLQNDQWHERVGMDVFGDAPRLAEFTMTGRADTPLPTFPVRQLHVFGFTNLFTDELAEACTLIGQLDGFTGDQCWIRLDVDDPEIDLDHFPSVSSNTSALQLTLTLPSNRNAATLWERPVLGAILGALTLPSLQYLGLINTVKQRSLLWDHAHFLQFSQRSQFRSTLVEFELNRVLITDVELIECLQHMPALTQLVVADCAPENHALVTDLLVTRLTDTGTPAVTPLVPALNFFSISTLFAFSDGAFIDFMNQRAGRAGAAPFEIKIYWLPVRARPQLSQQLLDLGSALEKGGVLLFTASKDPEYDSVWSFAAAQSSWGPNGSAIA</sequence>
<accession>A0A8H6S2R2</accession>
<comment type="caution">
    <text evidence="2">The sequence shown here is derived from an EMBL/GenBank/DDBJ whole genome shotgun (WGS) entry which is preliminary data.</text>
</comment>
<name>A0A8H6S2R2_9AGAR</name>
<dbReference type="OrthoDB" id="3365698at2759"/>
<dbReference type="GeneID" id="59352328"/>
<dbReference type="AlphaFoldDB" id="A0A8H6S2R2"/>
<proteinExistence type="predicted"/>